<reference evidence="2" key="1">
    <citation type="journal article" date="2020" name="Stud. Mycol.">
        <title>101 Dothideomycetes genomes: a test case for predicting lifestyles and emergence of pathogens.</title>
        <authorList>
            <person name="Haridas S."/>
            <person name="Albert R."/>
            <person name="Binder M."/>
            <person name="Bloem J."/>
            <person name="Labutti K."/>
            <person name="Salamov A."/>
            <person name="Andreopoulos B."/>
            <person name="Baker S."/>
            <person name="Barry K."/>
            <person name="Bills G."/>
            <person name="Bluhm B."/>
            <person name="Cannon C."/>
            <person name="Castanera R."/>
            <person name="Culley D."/>
            <person name="Daum C."/>
            <person name="Ezra D."/>
            <person name="Gonzalez J."/>
            <person name="Henrissat B."/>
            <person name="Kuo A."/>
            <person name="Liang C."/>
            <person name="Lipzen A."/>
            <person name="Lutzoni F."/>
            <person name="Magnuson J."/>
            <person name="Mondo S."/>
            <person name="Nolan M."/>
            <person name="Ohm R."/>
            <person name="Pangilinan J."/>
            <person name="Park H.-J."/>
            <person name="Ramirez L."/>
            <person name="Alfaro M."/>
            <person name="Sun H."/>
            <person name="Tritt A."/>
            <person name="Yoshinaga Y."/>
            <person name="Zwiers L.-H."/>
            <person name="Turgeon B."/>
            <person name="Goodwin S."/>
            <person name="Spatafora J."/>
            <person name="Crous P."/>
            <person name="Grigoriev I."/>
        </authorList>
    </citation>
    <scope>NUCLEOTIDE SEQUENCE</scope>
    <source>
        <strain evidence="2">CBS 109.77</strain>
    </source>
</reference>
<dbReference type="Proteomes" id="UP000799757">
    <property type="component" value="Unassembled WGS sequence"/>
</dbReference>
<dbReference type="InterPro" id="IPR013226">
    <property type="entry name" value="Pal1"/>
</dbReference>
<dbReference type="AlphaFoldDB" id="A0A6A6XNF4"/>
<dbReference type="Pfam" id="PF08316">
    <property type="entry name" value="Pal1"/>
    <property type="match status" value="1"/>
</dbReference>
<keyword evidence="3" id="KW-1185">Reference proteome</keyword>
<dbReference type="PANTHER" id="PTHR28307:SF1">
    <property type="entry name" value="PAL1 CELL MORPHOLOGY PROTEIN"/>
    <property type="match status" value="1"/>
</dbReference>
<dbReference type="GO" id="GO:0005737">
    <property type="term" value="C:cytoplasm"/>
    <property type="evidence" value="ECO:0007669"/>
    <property type="project" value="TreeGrafter"/>
</dbReference>
<feature type="region of interest" description="Disordered" evidence="1">
    <location>
        <begin position="1"/>
        <end position="168"/>
    </location>
</feature>
<name>A0A6A6XNF4_9PLEO</name>
<evidence type="ECO:0000313" key="2">
    <source>
        <dbReference type="EMBL" id="KAF2797879.1"/>
    </source>
</evidence>
<gene>
    <name evidence="2" type="ORF">K505DRAFT_322258</name>
</gene>
<feature type="compositionally biased region" description="Polar residues" evidence="1">
    <location>
        <begin position="338"/>
        <end position="369"/>
    </location>
</feature>
<organism evidence="2 3">
    <name type="scientific">Melanomma pulvis-pyrius CBS 109.77</name>
    <dbReference type="NCBI Taxonomy" id="1314802"/>
    <lineage>
        <taxon>Eukaryota</taxon>
        <taxon>Fungi</taxon>
        <taxon>Dikarya</taxon>
        <taxon>Ascomycota</taxon>
        <taxon>Pezizomycotina</taxon>
        <taxon>Dothideomycetes</taxon>
        <taxon>Pleosporomycetidae</taxon>
        <taxon>Pleosporales</taxon>
        <taxon>Melanommataceae</taxon>
        <taxon>Melanomma</taxon>
    </lineage>
</organism>
<evidence type="ECO:0000256" key="1">
    <source>
        <dbReference type="SAM" id="MobiDB-lite"/>
    </source>
</evidence>
<feature type="compositionally biased region" description="Basic residues" evidence="1">
    <location>
        <begin position="374"/>
        <end position="390"/>
    </location>
</feature>
<proteinExistence type="predicted"/>
<feature type="region of interest" description="Disordered" evidence="1">
    <location>
        <begin position="333"/>
        <end position="390"/>
    </location>
</feature>
<dbReference type="EMBL" id="MU001796">
    <property type="protein sequence ID" value="KAF2797879.1"/>
    <property type="molecule type" value="Genomic_DNA"/>
</dbReference>
<protein>
    <recommendedName>
        <fullName evidence="4">Pal1-domain-containing protein</fullName>
    </recommendedName>
</protein>
<sequence>MGSDADFNKAHHSIIDPLIELDPSEETGLNTHFRSTFAPRQNPPSPPGSAGLNGNAPANIRHHHTGSSVETNPYRRSRNSSVSKGPSFINESEKTPRRRHEYPSPPNSASPRREHFSAHRSEAFGSMNEGRPRRSSQPSSSNPFKDGGLTRGGSLRERYPGDTSNRPLDVIRKDTTKAYRAHHLRKKNFQGADTIDRLDKSTYSYHHEGPYDAANLARNMSWKHSPVAAVRDSNEEALRATPRENIIDAVTKHRPLEGTAVIPPGVEDKFGRVLDYEEGADLMREPGADYKRWPGQTYLPGDLKGKGEPSYSIDKAIKDHKKYGDEGMELQTHRRNRSLGSETPGSVPMQSLPENNDTGLGRSSSTGKSMGSALRKRFGSLRRRKAEPQA</sequence>
<evidence type="ECO:0000313" key="3">
    <source>
        <dbReference type="Proteomes" id="UP000799757"/>
    </source>
</evidence>
<evidence type="ECO:0008006" key="4">
    <source>
        <dbReference type="Google" id="ProtNLM"/>
    </source>
</evidence>
<dbReference type="OrthoDB" id="5389892at2759"/>
<dbReference type="PANTHER" id="PTHR28307">
    <property type="entry name" value="PROTEIN PAL1"/>
    <property type="match status" value="1"/>
</dbReference>
<feature type="compositionally biased region" description="Basic and acidic residues" evidence="1">
    <location>
        <begin position="111"/>
        <end position="122"/>
    </location>
</feature>
<accession>A0A6A6XNF4</accession>